<accession>A0A0E9TL56</accession>
<dbReference type="EMBL" id="GBXM01054173">
    <property type="protein sequence ID" value="JAH54404.1"/>
    <property type="molecule type" value="Transcribed_RNA"/>
</dbReference>
<proteinExistence type="predicted"/>
<organism evidence="1">
    <name type="scientific">Anguilla anguilla</name>
    <name type="common">European freshwater eel</name>
    <name type="synonym">Muraena anguilla</name>
    <dbReference type="NCBI Taxonomy" id="7936"/>
    <lineage>
        <taxon>Eukaryota</taxon>
        <taxon>Metazoa</taxon>
        <taxon>Chordata</taxon>
        <taxon>Craniata</taxon>
        <taxon>Vertebrata</taxon>
        <taxon>Euteleostomi</taxon>
        <taxon>Actinopterygii</taxon>
        <taxon>Neopterygii</taxon>
        <taxon>Teleostei</taxon>
        <taxon>Anguilliformes</taxon>
        <taxon>Anguillidae</taxon>
        <taxon>Anguilla</taxon>
    </lineage>
</organism>
<reference evidence="1" key="2">
    <citation type="journal article" date="2015" name="Fish Shellfish Immunol.">
        <title>Early steps in the European eel (Anguilla anguilla)-Vibrio vulnificus interaction in the gills: Role of the RtxA13 toxin.</title>
        <authorList>
            <person name="Callol A."/>
            <person name="Pajuelo D."/>
            <person name="Ebbesson L."/>
            <person name="Teles M."/>
            <person name="MacKenzie S."/>
            <person name="Amaro C."/>
        </authorList>
    </citation>
    <scope>NUCLEOTIDE SEQUENCE</scope>
</reference>
<reference evidence="1" key="1">
    <citation type="submission" date="2014-11" db="EMBL/GenBank/DDBJ databases">
        <authorList>
            <person name="Amaro Gonzalez C."/>
        </authorList>
    </citation>
    <scope>NUCLEOTIDE SEQUENCE</scope>
</reference>
<sequence>MLFSIKHVKAAVAYMNNLNTVANWLAVCLY</sequence>
<dbReference type="AlphaFoldDB" id="A0A0E9TL56"/>
<protein>
    <submittedName>
        <fullName evidence="1">Uncharacterized protein</fullName>
    </submittedName>
</protein>
<evidence type="ECO:0000313" key="1">
    <source>
        <dbReference type="EMBL" id="JAH54404.1"/>
    </source>
</evidence>
<name>A0A0E9TL56_ANGAN</name>